<keyword evidence="1" id="KW-0812">Transmembrane</keyword>
<evidence type="ECO:0000313" key="3">
    <source>
        <dbReference type="Proteomes" id="UP000182054"/>
    </source>
</evidence>
<keyword evidence="1" id="KW-1133">Transmembrane helix</keyword>
<feature type="transmembrane region" description="Helical" evidence="1">
    <location>
        <begin position="38"/>
        <end position="58"/>
    </location>
</feature>
<feature type="transmembrane region" description="Helical" evidence="1">
    <location>
        <begin position="70"/>
        <end position="94"/>
    </location>
</feature>
<evidence type="ECO:0000313" key="2">
    <source>
        <dbReference type="EMBL" id="SFA40087.1"/>
    </source>
</evidence>
<dbReference type="AlphaFoldDB" id="A0A1I0SKY0"/>
<sequence length="191" mass="20302">MVDRDETDVSVDTSDAGTVDMFVCDAQRRSRDASRVQWVSLSPLLLVGLCLPVGLVVANSRTVIGDAVAWWMLLGVFSLVVFIPLAVVGSLGASALRRARPWLGRWLGSIGATAAILTYASFVFSVVETVVAPEIRDPNSWGPVLTPGAAALVVLPYAIGVAANTSVLVRLWRRTGTFTDRVHNGTRGAAP</sequence>
<name>A0A1I0SKY0_9NOCA</name>
<gene>
    <name evidence="2" type="ORF">SAMN05444374_101439</name>
</gene>
<dbReference type="EMBL" id="FOJN01000001">
    <property type="protein sequence ID" value="SFA40087.1"/>
    <property type="molecule type" value="Genomic_DNA"/>
</dbReference>
<feature type="transmembrane region" description="Helical" evidence="1">
    <location>
        <begin position="106"/>
        <end position="127"/>
    </location>
</feature>
<protein>
    <submittedName>
        <fullName evidence="2">Uncharacterized protein</fullName>
    </submittedName>
</protein>
<evidence type="ECO:0000256" key="1">
    <source>
        <dbReference type="SAM" id="Phobius"/>
    </source>
</evidence>
<organism evidence="2 3">
    <name type="scientific">Rhodococcoides kroppenstedtii</name>
    <dbReference type="NCBI Taxonomy" id="293050"/>
    <lineage>
        <taxon>Bacteria</taxon>
        <taxon>Bacillati</taxon>
        <taxon>Actinomycetota</taxon>
        <taxon>Actinomycetes</taxon>
        <taxon>Mycobacteriales</taxon>
        <taxon>Nocardiaceae</taxon>
        <taxon>Rhodococcoides</taxon>
    </lineage>
</organism>
<reference evidence="2 3" key="1">
    <citation type="submission" date="2016-10" db="EMBL/GenBank/DDBJ databases">
        <authorList>
            <person name="de Groot N.N."/>
        </authorList>
    </citation>
    <scope>NUCLEOTIDE SEQUENCE [LARGE SCALE GENOMIC DNA]</scope>
    <source>
        <strain evidence="2 3">DSM 44908</strain>
    </source>
</reference>
<keyword evidence="1" id="KW-0472">Membrane</keyword>
<accession>A0A1I0SKY0</accession>
<dbReference type="Proteomes" id="UP000182054">
    <property type="component" value="Unassembled WGS sequence"/>
</dbReference>
<feature type="transmembrane region" description="Helical" evidence="1">
    <location>
        <begin position="147"/>
        <end position="172"/>
    </location>
</feature>
<proteinExistence type="predicted"/>